<dbReference type="GO" id="GO:0016787">
    <property type="term" value="F:hydrolase activity"/>
    <property type="evidence" value="ECO:0007669"/>
    <property type="project" value="UniProtKB-KW"/>
</dbReference>
<evidence type="ECO:0000256" key="2">
    <source>
        <dbReference type="SAM" id="MobiDB-lite"/>
    </source>
</evidence>
<comment type="caution">
    <text evidence="5">The sequence shown here is derived from an EMBL/GenBank/DDBJ whole genome shotgun (WGS) entry which is preliminary data.</text>
</comment>
<feature type="signal peptide" evidence="3">
    <location>
        <begin position="1"/>
        <end position="27"/>
    </location>
</feature>
<evidence type="ECO:0000256" key="3">
    <source>
        <dbReference type="SAM" id="SignalP"/>
    </source>
</evidence>
<protein>
    <submittedName>
        <fullName evidence="5">Alpha/beta hydrolase</fullName>
    </submittedName>
</protein>
<evidence type="ECO:0000313" key="6">
    <source>
        <dbReference type="Proteomes" id="UP001500840"/>
    </source>
</evidence>
<dbReference type="Proteomes" id="UP001500840">
    <property type="component" value="Unassembled WGS sequence"/>
</dbReference>
<dbReference type="PANTHER" id="PTHR48081:SF6">
    <property type="entry name" value="PEPTIDASE S9 PROLYL OLIGOPEPTIDASE CATALYTIC DOMAIN-CONTAINING PROTEIN"/>
    <property type="match status" value="1"/>
</dbReference>
<sequence length="315" mass="34273">MKNTPHALTARSLMFLGLIVFTGTLQAEKPAAVAAANTASPDAIVNVWPSEPPAWTAPSEAEKDTSDENSRQVAGKYVTRIGNVSTPQLYVYHPKADVKSDTAIVVCPGGGYSILAWDLEGTEIAEWLQEIGVTAIVLKYRVPTRSEDENWKPAVQDIQRAISMVRSGAVEGVSAKRVGVLGFSAGGNASARSATASKRFYDAVDEHDSANYVPDFAVLVYPAWLVEKDDNSTLIDDIQVTEKTPPMFFAHARDDRISCLGSVTLFTELQKHGINAALHVFGSGGHGFGSRPNDQQTDAWPELLTLWMRDLKWIK</sequence>
<name>A0ABP8MXP9_9BACT</name>
<dbReference type="InterPro" id="IPR001375">
    <property type="entry name" value="Peptidase_S9_cat"/>
</dbReference>
<feature type="domain" description="Peptidase S9 prolyl oligopeptidase catalytic" evidence="4">
    <location>
        <begin position="155"/>
        <end position="295"/>
    </location>
</feature>
<dbReference type="InterPro" id="IPR050300">
    <property type="entry name" value="GDXG_lipolytic_enzyme"/>
</dbReference>
<feature type="compositionally biased region" description="Basic and acidic residues" evidence="2">
    <location>
        <begin position="60"/>
        <end position="70"/>
    </location>
</feature>
<evidence type="ECO:0000256" key="1">
    <source>
        <dbReference type="ARBA" id="ARBA00022801"/>
    </source>
</evidence>
<organism evidence="5 6">
    <name type="scientific">Novipirellula rosea</name>
    <dbReference type="NCBI Taxonomy" id="1031540"/>
    <lineage>
        <taxon>Bacteria</taxon>
        <taxon>Pseudomonadati</taxon>
        <taxon>Planctomycetota</taxon>
        <taxon>Planctomycetia</taxon>
        <taxon>Pirellulales</taxon>
        <taxon>Pirellulaceae</taxon>
        <taxon>Novipirellula</taxon>
    </lineage>
</organism>
<keyword evidence="6" id="KW-1185">Reference proteome</keyword>
<dbReference type="RefSeq" id="WP_345324100.1">
    <property type="nucleotide sequence ID" value="NZ_BAABGA010000041.1"/>
</dbReference>
<evidence type="ECO:0000259" key="4">
    <source>
        <dbReference type="Pfam" id="PF00326"/>
    </source>
</evidence>
<feature type="region of interest" description="Disordered" evidence="2">
    <location>
        <begin position="49"/>
        <end position="72"/>
    </location>
</feature>
<dbReference type="PANTHER" id="PTHR48081">
    <property type="entry name" value="AB HYDROLASE SUPERFAMILY PROTEIN C4A8.06C"/>
    <property type="match status" value="1"/>
</dbReference>
<evidence type="ECO:0000313" key="5">
    <source>
        <dbReference type="EMBL" id="GAA4457778.1"/>
    </source>
</evidence>
<dbReference type="EMBL" id="BAABGA010000041">
    <property type="protein sequence ID" value="GAA4457778.1"/>
    <property type="molecule type" value="Genomic_DNA"/>
</dbReference>
<keyword evidence="1 5" id="KW-0378">Hydrolase</keyword>
<gene>
    <name evidence="5" type="ORF">GCM10023156_35060</name>
</gene>
<dbReference type="InterPro" id="IPR029058">
    <property type="entry name" value="AB_hydrolase_fold"/>
</dbReference>
<accession>A0ABP8MXP9</accession>
<reference evidence="6" key="1">
    <citation type="journal article" date="2019" name="Int. J. Syst. Evol. Microbiol.">
        <title>The Global Catalogue of Microorganisms (GCM) 10K type strain sequencing project: providing services to taxonomists for standard genome sequencing and annotation.</title>
        <authorList>
            <consortium name="The Broad Institute Genomics Platform"/>
            <consortium name="The Broad Institute Genome Sequencing Center for Infectious Disease"/>
            <person name="Wu L."/>
            <person name="Ma J."/>
        </authorList>
    </citation>
    <scope>NUCLEOTIDE SEQUENCE [LARGE SCALE GENOMIC DNA]</scope>
    <source>
        <strain evidence="6">JCM 17759</strain>
    </source>
</reference>
<dbReference type="Pfam" id="PF00326">
    <property type="entry name" value="Peptidase_S9"/>
    <property type="match status" value="1"/>
</dbReference>
<proteinExistence type="predicted"/>
<dbReference type="SUPFAM" id="SSF53474">
    <property type="entry name" value="alpha/beta-Hydrolases"/>
    <property type="match status" value="1"/>
</dbReference>
<keyword evidence="3" id="KW-0732">Signal</keyword>
<feature type="chain" id="PRO_5045707525" evidence="3">
    <location>
        <begin position="28"/>
        <end position="315"/>
    </location>
</feature>
<dbReference type="Gene3D" id="3.40.50.1820">
    <property type="entry name" value="alpha/beta hydrolase"/>
    <property type="match status" value="1"/>
</dbReference>